<comment type="catalytic activity">
    <reaction evidence="21">
        <text>DNA(n) + a 2'-deoxyribonucleoside 5'-triphosphate = DNA(n+1) + diphosphate</text>
        <dbReference type="Rhea" id="RHEA:22508"/>
        <dbReference type="Rhea" id="RHEA-COMP:17339"/>
        <dbReference type="Rhea" id="RHEA-COMP:17340"/>
        <dbReference type="ChEBI" id="CHEBI:33019"/>
        <dbReference type="ChEBI" id="CHEBI:61560"/>
        <dbReference type="ChEBI" id="CHEBI:173112"/>
        <dbReference type="EC" id="2.7.7.49"/>
    </reaction>
</comment>
<evidence type="ECO:0000256" key="9">
    <source>
        <dbReference type="ARBA" id="ARBA00022750"/>
    </source>
</evidence>
<keyword evidence="13" id="KW-0460">Magnesium</keyword>
<evidence type="ECO:0000256" key="4">
    <source>
        <dbReference type="ARBA" id="ARBA00022670"/>
    </source>
</evidence>
<dbReference type="GO" id="GO:0046872">
    <property type="term" value="F:metal ion binding"/>
    <property type="evidence" value="ECO:0007669"/>
    <property type="project" value="UniProtKB-KW"/>
</dbReference>
<name>A0A060SIJ8_PYCCI</name>
<dbReference type="InterPro" id="IPR025724">
    <property type="entry name" value="GAG-pre-integrase_dom"/>
</dbReference>
<dbReference type="PANTHER" id="PTHR42648">
    <property type="entry name" value="TRANSPOSASE, PUTATIVE-RELATED"/>
    <property type="match status" value="1"/>
</dbReference>
<evidence type="ECO:0000256" key="17">
    <source>
        <dbReference type="ARBA" id="ARBA00022932"/>
    </source>
</evidence>
<evidence type="ECO:0000256" key="11">
    <source>
        <dbReference type="ARBA" id="ARBA00022801"/>
    </source>
</evidence>
<keyword evidence="19" id="KW-0233">DNA recombination</keyword>
<comment type="catalytic activity">
    <reaction evidence="22">
        <text>DNA(n) + a 2'-deoxyribonucleoside 5'-triphosphate = DNA(n+1) + diphosphate</text>
        <dbReference type="Rhea" id="RHEA:22508"/>
        <dbReference type="Rhea" id="RHEA-COMP:17339"/>
        <dbReference type="Rhea" id="RHEA-COMP:17340"/>
        <dbReference type="ChEBI" id="CHEBI:33019"/>
        <dbReference type="ChEBI" id="CHEBI:61560"/>
        <dbReference type="ChEBI" id="CHEBI:173112"/>
        <dbReference type="EC" id="2.7.7.7"/>
    </reaction>
</comment>
<dbReference type="GO" id="GO:0003964">
    <property type="term" value="F:RNA-directed DNA polymerase activity"/>
    <property type="evidence" value="ECO:0007669"/>
    <property type="project" value="UniProtKB-KW"/>
</dbReference>
<dbReference type="Pfam" id="PF22936">
    <property type="entry name" value="Pol_BBD"/>
    <property type="match status" value="1"/>
</dbReference>
<keyword evidence="17" id="KW-0808">Transferase</keyword>
<dbReference type="Pfam" id="PF07727">
    <property type="entry name" value="RVT_2"/>
    <property type="match status" value="1"/>
</dbReference>
<evidence type="ECO:0000256" key="23">
    <source>
        <dbReference type="SAM" id="MobiDB-lite"/>
    </source>
</evidence>
<evidence type="ECO:0000256" key="20">
    <source>
        <dbReference type="ARBA" id="ARBA00023268"/>
    </source>
</evidence>
<dbReference type="InterPro" id="IPR036397">
    <property type="entry name" value="RNaseH_sf"/>
</dbReference>
<evidence type="ECO:0000256" key="5">
    <source>
        <dbReference type="ARBA" id="ARBA00022695"/>
    </source>
</evidence>
<sequence length="1427" mass="158032">MQKRPGTRFNTYNALLSLSKADDESLSTLSTRASQLKSDMKALRPADFDLSKLDDELVLMALIRALPAEYNALRQTLLLDDSLTLEKLQDTFVALENQPGAPSSTPALSHAASTLSCMFCGRSGHSEDQCFAKRDASTKAKEKAAQRTQYQRSGKGKRKETASEASKDAKDASDTAQESAGAATVSAGCASALLSTSDRASWLSSPAATNWNTDTGASAHMTPHRHWFRSYSPHVIPIRLANSHIVYSAGLGSVVFQPAEREGVVPPAVVLHDVLHVPALASNLLSVFHLTREKGYTVELCGSRVLFYHQGQLRFEASVNEHNVGYLLGRTVSQAKHALSASSTCEEDESLWHQRCSHINLDDLRSVVKKGLVSGLVLRSKRKPDPICEPCLAGKLNRHSIPRFASRKHTPIALVHTDLKGPLPVPTPEGHIYWMTFVCDATRFWVVAYLKRKSDAFAAFQAYKAYAENCLGLRIKATRDDKGGEYIGREYNDFCAQHGIQRQHTEPDEPHQNGVAERANRTIAEGATALLVQSKLPPSFWGHAVSTFVHTRNRMPTSALGGAIPYTAWKGKGRKPDVSYFRTFGCLAYVLVRKKDRKALEPHSRKCIFVGYPEGTKAWRFWDPAARRFIISSHAVFDERCFPGNSPSINVFGLPLDEVDIPGDPATADKPPEDVPDAPELPDQGGDDWGDPAPPAPPAPPAAPAALLHLLRLPRSSHSHLLLLRLLLPLRAHLRAHPFTSRQRDMAVPSQYPALARKHLPARSTRFQGSLNNQELERRNLVPQRLRIGTPSPAATPEPSERGDTPQRHSPSPDPLIDAPVEPEPAPAAAPAPPAPPPSPTSSDDELDLLAEGHEDVYECSLEAMLSGIEDVYCTQRDDYLTYDDALAFAFESVAEHALKASQEHFGEPRSISEVMQLAPEERDRWLRAAQDEIQSLVENQTFELVQLPPGRKAIGSRWVFRVKRNADGSIERYKGRLVAKGFSQRPGFDYNETFAPTPKWASIRAILALAALEDLELESVDISSAYLNGELKEEVYMKQPEGFEEKSPDWVWRLLKSLYGLKQAGRCWHEKLHEVLTKLGFDRLVCEHSVWVYLRDGVRIIIPVFVDDITIASKSKDSIQRVKDELRAHFKLRDLGPSWLLGVKIERDRAKRSLSISQRQYALDILERYGFANCDPVGTPMDPGLRLSADMGPSTPSAAREMQDVPYGQAVGSLFYLAVATRPDIARTVGNLARFSKNPGMAHWKAVKHLFRYIKGTLDYKLTYSPSSSDELFTSYTDADHAGCPDTGRSTSGYVIKMGTGAISWSSRLQSIVALSTTEAEFVAAVSAGQEVLWLRNLLTAFGFDVSAASRLRIDNLSALSVAKNPEHHGRMKHLDLRFYWLRDEVAKGRLEIEHLRTSDMPADILTKSLAKPKVLEMVKMLGLGT</sequence>
<dbReference type="GO" id="GO:0004190">
    <property type="term" value="F:aspartic-type endopeptidase activity"/>
    <property type="evidence" value="ECO:0007669"/>
    <property type="project" value="UniProtKB-KW"/>
</dbReference>
<dbReference type="Pfam" id="PF13976">
    <property type="entry name" value="gag_pre-integrs"/>
    <property type="match status" value="1"/>
</dbReference>
<dbReference type="HOGENOM" id="CLU_001650_5_0_1"/>
<feature type="compositionally biased region" description="Basic and acidic residues" evidence="23">
    <location>
        <begin position="159"/>
        <end position="173"/>
    </location>
</feature>
<keyword evidence="17" id="KW-0239">DNA-directed DNA polymerase</keyword>
<evidence type="ECO:0000256" key="19">
    <source>
        <dbReference type="ARBA" id="ARBA00023172"/>
    </source>
</evidence>
<dbReference type="SUPFAM" id="SSF56672">
    <property type="entry name" value="DNA/RNA polymerases"/>
    <property type="match status" value="1"/>
</dbReference>
<dbReference type="Gene3D" id="3.30.420.10">
    <property type="entry name" value="Ribonuclease H-like superfamily/Ribonuclease H"/>
    <property type="match status" value="1"/>
</dbReference>
<keyword evidence="4" id="KW-0645">Protease</keyword>
<evidence type="ECO:0000256" key="12">
    <source>
        <dbReference type="ARBA" id="ARBA00022840"/>
    </source>
</evidence>
<keyword evidence="6" id="KW-0540">Nuclease</keyword>
<dbReference type="CDD" id="cd09272">
    <property type="entry name" value="RNase_HI_RT_Ty1"/>
    <property type="match status" value="1"/>
</dbReference>
<evidence type="ECO:0000256" key="6">
    <source>
        <dbReference type="ARBA" id="ARBA00022722"/>
    </source>
</evidence>
<gene>
    <name evidence="25" type="ORF">BN946_scf184886.g1</name>
</gene>
<evidence type="ECO:0000256" key="7">
    <source>
        <dbReference type="ARBA" id="ARBA00022723"/>
    </source>
</evidence>
<dbReference type="OrthoDB" id="3227225at2759"/>
<evidence type="ECO:0000256" key="1">
    <source>
        <dbReference type="ARBA" id="ARBA00002180"/>
    </source>
</evidence>
<organism evidence="25 26">
    <name type="scientific">Pycnoporus cinnabarinus</name>
    <name type="common">Cinnabar-red polypore</name>
    <name type="synonym">Trametes cinnabarina</name>
    <dbReference type="NCBI Taxonomy" id="5643"/>
    <lineage>
        <taxon>Eukaryota</taxon>
        <taxon>Fungi</taxon>
        <taxon>Dikarya</taxon>
        <taxon>Basidiomycota</taxon>
        <taxon>Agaricomycotina</taxon>
        <taxon>Agaricomycetes</taxon>
        <taxon>Polyporales</taxon>
        <taxon>Polyporaceae</taxon>
        <taxon>Trametes</taxon>
    </lineage>
</organism>
<evidence type="ECO:0000256" key="14">
    <source>
        <dbReference type="ARBA" id="ARBA00022884"/>
    </source>
</evidence>
<keyword evidence="5" id="KW-0548">Nucleotidyltransferase</keyword>
<evidence type="ECO:0000256" key="8">
    <source>
        <dbReference type="ARBA" id="ARBA00022741"/>
    </source>
</evidence>
<feature type="compositionally biased region" description="Pro residues" evidence="23">
    <location>
        <begin position="692"/>
        <end position="701"/>
    </location>
</feature>
<dbReference type="OMA" id="APMRYAN"/>
<evidence type="ECO:0000313" key="25">
    <source>
        <dbReference type="EMBL" id="CDO74230.1"/>
    </source>
</evidence>
<dbReference type="EMBL" id="CCBP010000129">
    <property type="protein sequence ID" value="CDO74230.1"/>
    <property type="molecule type" value="Genomic_DNA"/>
</dbReference>
<dbReference type="InterPro" id="IPR001584">
    <property type="entry name" value="Integrase_cat-core"/>
</dbReference>
<evidence type="ECO:0000256" key="15">
    <source>
        <dbReference type="ARBA" id="ARBA00022908"/>
    </source>
</evidence>
<keyword evidence="26" id="KW-1185">Reference proteome</keyword>
<dbReference type="GO" id="GO:0003723">
    <property type="term" value="F:RNA binding"/>
    <property type="evidence" value="ECO:0007669"/>
    <property type="project" value="UniProtKB-KW"/>
</dbReference>
<accession>A0A060SIJ8</accession>
<feature type="compositionally biased region" description="Polar residues" evidence="23">
    <location>
        <begin position="765"/>
        <end position="774"/>
    </location>
</feature>
<keyword evidence="12" id="KW-0067">ATP-binding</keyword>
<dbReference type="GO" id="GO:0004519">
    <property type="term" value="F:endonuclease activity"/>
    <property type="evidence" value="ECO:0007669"/>
    <property type="project" value="UniProtKB-KW"/>
</dbReference>
<keyword evidence="20" id="KW-0511">Multifunctional enzyme</keyword>
<dbReference type="PANTHER" id="PTHR42648:SF11">
    <property type="entry name" value="TRANSPOSON TY4-P GAG-POL POLYPROTEIN"/>
    <property type="match status" value="1"/>
</dbReference>
<dbReference type="InterPro" id="IPR043502">
    <property type="entry name" value="DNA/RNA_pol_sf"/>
</dbReference>
<reference evidence="25" key="1">
    <citation type="submission" date="2014-01" db="EMBL/GenBank/DDBJ databases">
        <title>The genome of the white-rot fungus Pycnoporus cinnabarinus: a basidiomycete model with a versatile arsenal for lignocellulosic biomass breakdown.</title>
        <authorList>
            <person name="Levasseur A."/>
            <person name="Lomascolo A."/>
            <person name="Ruiz-Duenas F.J."/>
            <person name="Uzan E."/>
            <person name="Piumi F."/>
            <person name="Kues U."/>
            <person name="Ram A.F.J."/>
            <person name="Murat C."/>
            <person name="Haon M."/>
            <person name="Benoit I."/>
            <person name="Arfi Y."/>
            <person name="Chevret D."/>
            <person name="Drula E."/>
            <person name="Kwon M.J."/>
            <person name="Gouret P."/>
            <person name="Lesage-Meessen L."/>
            <person name="Lombard V."/>
            <person name="Mariette J."/>
            <person name="Noirot C."/>
            <person name="Park J."/>
            <person name="Patyshakuliyeva A."/>
            <person name="Wieneger R.A.B."/>
            <person name="Wosten H.A.B."/>
            <person name="Martin F."/>
            <person name="Coutinho P.M."/>
            <person name="de Vries R."/>
            <person name="Martinez A.T."/>
            <person name="Klopp C."/>
            <person name="Pontarotti P."/>
            <person name="Henrissat B."/>
            <person name="Record E."/>
        </authorList>
    </citation>
    <scope>NUCLEOTIDE SEQUENCE [LARGE SCALE GENOMIC DNA]</scope>
    <source>
        <strain evidence="25">BRFM137</strain>
    </source>
</reference>
<dbReference type="GO" id="GO:0003887">
    <property type="term" value="F:DNA-directed DNA polymerase activity"/>
    <property type="evidence" value="ECO:0007669"/>
    <property type="project" value="UniProtKB-KW"/>
</dbReference>
<comment type="function">
    <text evidence="1">The aspartyl protease (PR) mediates the proteolytic cleavages of the Gag and Gag-Pol polyproteins after assembly of the VLP.</text>
</comment>
<keyword evidence="7" id="KW-0479">Metal-binding</keyword>
<evidence type="ECO:0000256" key="13">
    <source>
        <dbReference type="ARBA" id="ARBA00022842"/>
    </source>
</evidence>
<feature type="compositionally biased region" description="Pro residues" evidence="23">
    <location>
        <begin position="822"/>
        <end position="840"/>
    </location>
</feature>
<keyword evidence="8" id="KW-0547">Nucleotide-binding</keyword>
<evidence type="ECO:0000256" key="16">
    <source>
        <dbReference type="ARBA" id="ARBA00022918"/>
    </source>
</evidence>
<keyword evidence="10" id="KW-0255">Endonuclease</keyword>
<keyword evidence="9" id="KW-0064">Aspartyl protease</keyword>
<dbReference type="InterPro" id="IPR012337">
    <property type="entry name" value="RNaseH-like_sf"/>
</dbReference>
<keyword evidence="2" id="KW-0815">Transposition</keyword>
<dbReference type="Pfam" id="PF25597">
    <property type="entry name" value="SH3_retrovirus"/>
    <property type="match status" value="1"/>
</dbReference>
<dbReference type="InterPro" id="IPR054722">
    <property type="entry name" value="PolX-like_BBD"/>
</dbReference>
<dbReference type="Proteomes" id="UP000029665">
    <property type="component" value="Unassembled WGS sequence"/>
</dbReference>
<keyword evidence="3" id="KW-1188">Viral release from host cell</keyword>
<keyword evidence="16" id="KW-0695">RNA-directed DNA polymerase</keyword>
<dbReference type="GO" id="GO:0005634">
    <property type="term" value="C:nucleus"/>
    <property type="evidence" value="ECO:0007669"/>
    <property type="project" value="UniProtKB-ARBA"/>
</dbReference>
<dbReference type="STRING" id="5643.A0A060SIJ8"/>
<dbReference type="GO" id="GO:0032196">
    <property type="term" value="P:transposition"/>
    <property type="evidence" value="ECO:0007669"/>
    <property type="project" value="UniProtKB-KW"/>
</dbReference>
<feature type="domain" description="Integrase catalytic" evidence="24">
    <location>
        <begin position="407"/>
        <end position="573"/>
    </location>
</feature>
<evidence type="ECO:0000256" key="3">
    <source>
        <dbReference type="ARBA" id="ARBA00022612"/>
    </source>
</evidence>
<evidence type="ECO:0000256" key="22">
    <source>
        <dbReference type="ARBA" id="ARBA00049244"/>
    </source>
</evidence>
<comment type="caution">
    <text evidence="25">The sequence shown here is derived from an EMBL/GenBank/DDBJ whole genome shotgun (WGS) entry which is preliminary data.</text>
</comment>
<keyword evidence="18" id="KW-0917">Virion maturation</keyword>
<dbReference type="InterPro" id="IPR013103">
    <property type="entry name" value="RVT_2"/>
</dbReference>
<dbReference type="GO" id="GO:0006508">
    <property type="term" value="P:proteolysis"/>
    <property type="evidence" value="ECO:0007669"/>
    <property type="project" value="UniProtKB-KW"/>
</dbReference>
<dbReference type="GO" id="GO:0015074">
    <property type="term" value="P:DNA integration"/>
    <property type="evidence" value="ECO:0007669"/>
    <property type="project" value="UniProtKB-KW"/>
</dbReference>
<feature type="region of interest" description="Disordered" evidence="23">
    <location>
        <begin position="758"/>
        <end position="846"/>
    </location>
</feature>
<dbReference type="InterPro" id="IPR057670">
    <property type="entry name" value="SH3_retrovirus"/>
</dbReference>
<evidence type="ECO:0000256" key="21">
    <source>
        <dbReference type="ARBA" id="ARBA00048173"/>
    </source>
</evidence>
<evidence type="ECO:0000313" key="26">
    <source>
        <dbReference type="Proteomes" id="UP000029665"/>
    </source>
</evidence>
<evidence type="ECO:0000259" key="24">
    <source>
        <dbReference type="PROSITE" id="PS50994"/>
    </source>
</evidence>
<dbReference type="PROSITE" id="PS50994">
    <property type="entry name" value="INTEGRASE"/>
    <property type="match status" value="1"/>
</dbReference>
<proteinExistence type="predicted"/>
<evidence type="ECO:0000256" key="18">
    <source>
        <dbReference type="ARBA" id="ARBA00023113"/>
    </source>
</evidence>
<keyword evidence="14" id="KW-0694">RNA-binding</keyword>
<dbReference type="InterPro" id="IPR039537">
    <property type="entry name" value="Retrotran_Ty1/copia-like"/>
</dbReference>
<dbReference type="GO" id="GO:0006310">
    <property type="term" value="P:DNA recombination"/>
    <property type="evidence" value="ECO:0007669"/>
    <property type="project" value="UniProtKB-KW"/>
</dbReference>
<keyword evidence="11" id="KW-0378">Hydrolase</keyword>
<keyword evidence="15" id="KW-0229">DNA integration</keyword>
<evidence type="ECO:0000256" key="10">
    <source>
        <dbReference type="ARBA" id="ARBA00022759"/>
    </source>
</evidence>
<dbReference type="GO" id="GO:0005524">
    <property type="term" value="F:ATP binding"/>
    <property type="evidence" value="ECO:0007669"/>
    <property type="project" value="UniProtKB-KW"/>
</dbReference>
<feature type="region of interest" description="Disordered" evidence="23">
    <location>
        <begin position="661"/>
        <end position="701"/>
    </location>
</feature>
<dbReference type="SUPFAM" id="SSF53098">
    <property type="entry name" value="Ribonuclease H-like"/>
    <property type="match status" value="1"/>
</dbReference>
<evidence type="ECO:0000256" key="2">
    <source>
        <dbReference type="ARBA" id="ARBA00022578"/>
    </source>
</evidence>
<protein>
    <recommendedName>
        <fullName evidence="24">Integrase catalytic domain-containing protein</fullName>
    </recommendedName>
</protein>
<dbReference type="Pfam" id="PF00665">
    <property type="entry name" value="rve"/>
    <property type="match status" value="1"/>
</dbReference>
<feature type="region of interest" description="Disordered" evidence="23">
    <location>
        <begin position="141"/>
        <end position="178"/>
    </location>
</feature>